<organism evidence="2 3">
    <name type="scientific">Methanosuratincola subterraneus</name>
    <dbReference type="NCBI Taxonomy" id="2593994"/>
    <lineage>
        <taxon>Archaea</taxon>
        <taxon>Thermoproteota</taxon>
        <taxon>Methanosuratincolia</taxon>
        <taxon>Candidatus Methanomethylicales</taxon>
        <taxon>Candidatus Methanomethylicaceae</taxon>
        <taxon>Candidatus Methanosuratincola (ex Vanwonterghem et al. 2016)</taxon>
    </lineage>
</organism>
<dbReference type="EMBL" id="RXGA01000003">
    <property type="protein sequence ID" value="RWX73433.1"/>
    <property type="molecule type" value="Genomic_DNA"/>
</dbReference>
<comment type="caution">
    <text evidence="2">The sequence shown here is derived from an EMBL/GenBank/DDBJ whole genome shotgun (WGS) entry which is preliminary data.</text>
</comment>
<proteinExistence type="predicted"/>
<accession>A0A444L797</accession>
<keyword evidence="1" id="KW-0472">Membrane</keyword>
<sequence length="60" mass="6437">MRLNARVLAGVAVLAICFAAVPLIAATIGGWYAYWGAVLLSGAWAAVLLWLRTAEFWEGD</sequence>
<keyword evidence="1" id="KW-0812">Transmembrane</keyword>
<gene>
    <name evidence="2" type="ORF">Metus_1407</name>
</gene>
<feature type="transmembrane region" description="Helical" evidence="1">
    <location>
        <begin position="7"/>
        <end position="26"/>
    </location>
</feature>
<reference evidence="2 3" key="1">
    <citation type="submission" date="2018-12" db="EMBL/GenBank/DDBJ databases">
        <title>The complete genome of the methanogenic archaea of the candidate phylum Verstraetearchaeota, obtained from the metagenome of underground thermal water.</title>
        <authorList>
            <person name="Kadnikov V.V."/>
            <person name="Mardanov A.V."/>
            <person name="Beletsky A.V."/>
            <person name="Karnachuk O.V."/>
            <person name="Ravin N.V."/>
        </authorList>
    </citation>
    <scope>NUCLEOTIDE SEQUENCE [LARGE SCALE GENOMIC DNA]</scope>
    <source>
        <strain evidence="2">Ch88</strain>
    </source>
</reference>
<protein>
    <submittedName>
        <fullName evidence="2">Uncharacterized protein</fullName>
    </submittedName>
</protein>
<evidence type="ECO:0000313" key="3">
    <source>
        <dbReference type="Proteomes" id="UP000288215"/>
    </source>
</evidence>
<evidence type="ECO:0000256" key="1">
    <source>
        <dbReference type="SAM" id="Phobius"/>
    </source>
</evidence>
<dbReference type="Proteomes" id="UP000288215">
    <property type="component" value="Unassembled WGS sequence"/>
</dbReference>
<keyword evidence="1" id="KW-1133">Transmembrane helix</keyword>
<name>A0A444L797_METS7</name>
<feature type="transmembrane region" description="Helical" evidence="1">
    <location>
        <begin position="32"/>
        <end position="51"/>
    </location>
</feature>
<dbReference type="AlphaFoldDB" id="A0A444L797"/>
<evidence type="ECO:0000313" key="2">
    <source>
        <dbReference type="EMBL" id="RWX73433.1"/>
    </source>
</evidence>